<dbReference type="PANTHER" id="PTHR16110:SF1">
    <property type="entry name" value="TBC1 DOMAIN FAMILY MEMBER 19"/>
    <property type="match status" value="1"/>
</dbReference>
<comment type="caution">
    <text evidence="1">The sequence shown here is derived from an EMBL/GenBank/DDBJ whole genome shotgun (WGS) entry which is preliminary data.</text>
</comment>
<proteinExistence type="predicted"/>
<gene>
    <name evidence="1" type="ORF">NHX12_014493</name>
</gene>
<organism evidence="1 2">
    <name type="scientific">Muraenolepis orangiensis</name>
    <name type="common">Patagonian moray cod</name>
    <dbReference type="NCBI Taxonomy" id="630683"/>
    <lineage>
        <taxon>Eukaryota</taxon>
        <taxon>Metazoa</taxon>
        <taxon>Chordata</taxon>
        <taxon>Craniata</taxon>
        <taxon>Vertebrata</taxon>
        <taxon>Euteleostomi</taxon>
        <taxon>Actinopterygii</taxon>
        <taxon>Neopterygii</taxon>
        <taxon>Teleostei</taxon>
        <taxon>Neoteleostei</taxon>
        <taxon>Acanthomorphata</taxon>
        <taxon>Zeiogadaria</taxon>
        <taxon>Gadariae</taxon>
        <taxon>Gadiformes</taxon>
        <taxon>Muraenolepidoidei</taxon>
        <taxon>Muraenolepididae</taxon>
        <taxon>Muraenolepis</taxon>
    </lineage>
</organism>
<reference evidence="1" key="1">
    <citation type="submission" date="2022-07" db="EMBL/GenBank/DDBJ databases">
        <title>Chromosome-level genome of Muraenolepis orangiensis.</title>
        <authorList>
            <person name="Kim J."/>
        </authorList>
    </citation>
    <scope>NUCLEOTIDE SEQUENCE</scope>
    <source>
        <strain evidence="1">KU_S4_2022</strain>
        <tissue evidence="1">Muscle</tissue>
    </source>
</reference>
<accession>A0A9Q0I587</accession>
<keyword evidence="2" id="KW-1185">Reference proteome</keyword>
<dbReference type="Proteomes" id="UP001148018">
    <property type="component" value="Unassembled WGS sequence"/>
</dbReference>
<evidence type="ECO:0000313" key="2">
    <source>
        <dbReference type="Proteomes" id="UP001148018"/>
    </source>
</evidence>
<dbReference type="InterPro" id="IPR042507">
    <property type="entry name" value="TBC1D19"/>
</dbReference>
<evidence type="ECO:0000313" key="1">
    <source>
        <dbReference type="EMBL" id="KAJ3585775.1"/>
    </source>
</evidence>
<sequence length="206" mass="23376">MLMSAPSASLPSTLVMEERRMEEEEGDDDVSLTVERLVRRLKGTCLHSDLQRRAADCLHCPEVYLASLKEDVRSFLRSSGWEKKLQNAVYREMHVQPPLSRLPAPPEHRKEPLVYMHLSRFRPVYAPKDFLEVLIGLRNPNHDSSEQLSTRTHWGLIQVALSVRDVGQMGQMGQMREMYSELGLSTGQLGIDDQANLHPGQTSSVI</sequence>
<dbReference type="AlphaFoldDB" id="A0A9Q0I587"/>
<dbReference type="PANTHER" id="PTHR16110">
    <property type="entry name" value="TBC1 DOMAIN FAMILY MEMBER 19"/>
    <property type="match status" value="1"/>
</dbReference>
<dbReference type="OrthoDB" id="10249775at2759"/>
<name>A0A9Q0I587_9TELE</name>
<protein>
    <submittedName>
        <fullName evidence="1">Uncharacterized protein</fullName>
    </submittedName>
</protein>
<dbReference type="EMBL" id="JANIIK010000118">
    <property type="protein sequence ID" value="KAJ3585775.1"/>
    <property type="molecule type" value="Genomic_DNA"/>
</dbReference>